<evidence type="ECO:0000256" key="7">
    <source>
        <dbReference type="ARBA" id="ARBA00022840"/>
    </source>
</evidence>
<name>A0A8T2U8C3_CERRI</name>
<evidence type="ECO:0000256" key="2">
    <source>
        <dbReference type="ARBA" id="ARBA00022679"/>
    </source>
</evidence>
<dbReference type="SMART" id="SM00220">
    <property type="entry name" value="S_TKc"/>
    <property type="match status" value="1"/>
</dbReference>
<keyword evidence="7 11" id="KW-0067">ATP-binding</keyword>
<comment type="subcellular location">
    <subcellularLocation>
        <location evidence="1">Membrane</location>
        <topology evidence="1">Single-pass membrane protein</topology>
    </subcellularLocation>
</comment>
<keyword evidence="2" id="KW-0808">Transferase</keyword>
<evidence type="ECO:0000313" key="15">
    <source>
        <dbReference type="Proteomes" id="UP000825935"/>
    </source>
</evidence>
<dbReference type="InterPro" id="IPR032872">
    <property type="entry name" value="WAK_assoc_C"/>
</dbReference>
<dbReference type="PROSITE" id="PS00107">
    <property type="entry name" value="PROTEIN_KINASE_ATP"/>
    <property type="match status" value="1"/>
</dbReference>
<evidence type="ECO:0000256" key="10">
    <source>
        <dbReference type="ARBA" id="ARBA00023180"/>
    </source>
</evidence>
<protein>
    <recommendedName>
        <fullName evidence="13">Protein kinase domain-containing protein</fullName>
    </recommendedName>
</protein>
<evidence type="ECO:0000256" key="4">
    <source>
        <dbReference type="ARBA" id="ARBA00022729"/>
    </source>
</evidence>
<feature type="binding site" evidence="11">
    <location>
        <position position="385"/>
    </location>
    <ligand>
        <name>ATP</name>
        <dbReference type="ChEBI" id="CHEBI:30616"/>
    </ligand>
</feature>
<dbReference type="SUPFAM" id="SSF56112">
    <property type="entry name" value="Protein kinase-like (PK-like)"/>
    <property type="match status" value="1"/>
</dbReference>
<feature type="domain" description="Protein kinase" evidence="13">
    <location>
        <begin position="357"/>
        <end position="632"/>
    </location>
</feature>
<dbReference type="PROSITE" id="PS00108">
    <property type="entry name" value="PROTEIN_KINASE_ST"/>
    <property type="match status" value="1"/>
</dbReference>
<evidence type="ECO:0000256" key="5">
    <source>
        <dbReference type="ARBA" id="ARBA00022741"/>
    </source>
</evidence>
<dbReference type="Gene3D" id="1.10.510.10">
    <property type="entry name" value="Transferase(Phosphotransferase) domain 1"/>
    <property type="match status" value="1"/>
</dbReference>
<keyword evidence="10" id="KW-0325">Glycoprotein</keyword>
<accession>A0A8T2U8C3</accession>
<dbReference type="Gene3D" id="3.30.200.20">
    <property type="entry name" value="Phosphorylase Kinase, domain 1"/>
    <property type="match status" value="1"/>
</dbReference>
<evidence type="ECO:0000256" key="8">
    <source>
        <dbReference type="ARBA" id="ARBA00022989"/>
    </source>
</evidence>
<keyword evidence="5 11" id="KW-0547">Nucleotide-binding</keyword>
<dbReference type="GO" id="GO:0016020">
    <property type="term" value="C:membrane"/>
    <property type="evidence" value="ECO:0007669"/>
    <property type="project" value="UniProtKB-SubCell"/>
</dbReference>
<gene>
    <name evidence="14" type="ORF">KP509_09G059200</name>
</gene>
<dbReference type="GO" id="GO:0004672">
    <property type="term" value="F:protein kinase activity"/>
    <property type="evidence" value="ECO:0007669"/>
    <property type="project" value="InterPro"/>
</dbReference>
<reference evidence="14" key="1">
    <citation type="submission" date="2021-08" db="EMBL/GenBank/DDBJ databases">
        <title>WGS assembly of Ceratopteris richardii.</title>
        <authorList>
            <person name="Marchant D.B."/>
            <person name="Chen G."/>
            <person name="Jenkins J."/>
            <person name="Shu S."/>
            <person name="Leebens-Mack J."/>
            <person name="Grimwood J."/>
            <person name="Schmutz J."/>
            <person name="Soltis P."/>
            <person name="Soltis D."/>
            <person name="Chen Z.-H."/>
        </authorList>
    </citation>
    <scope>NUCLEOTIDE SEQUENCE</scope>
    <source>
        <strain evidence="14">Whitten #5841</strain>
        <tissue evidence="14">Leaf</tissue>
    </source>
</reference>
<dbReference type="PANTHER" id="PTHR47974">
    <property type="entry name" value="OS07G0415500 PROTEIN"/>
    <property type="match status" value="1"/>
</dbReference>
<dbReference type="PROSITE" id="PS50011">
    <property type="entry name" value="PROTEIN_KINASE_DOM"/>
    <property type="match status" value="1"/>
</dbReference>
<evidence type="ECO:0000259" key="13">
    <source>
        <dbReference type="PROSITE" id="PS50011"/>
    </source>
</evidence>
<keyword evidence="9 12" id="KW-0472">Membrane</keyword>
<dbReference type="InterPro" id="IPR008271">
    <property type="entry name" value="Ser/Thr_kinase_AS"/>
</dbReference>
<evidence type="ECO:0000256" key="9">
    <source>
        <dbReference type="ARBA" id="ARBA00023136"/>
    </source>
</evidence>
<dbReference type="EMBL" id="CM035414">
    <property type="protein sequence ID" value="KAH7429624.1"/>
    <property type="molecule type" value="Genomic_DNA"/>
</dbReference>
<dbReference type="InterPro" id="IPR017441">
    <property type="entry name" value="Protein_kinase_ATP_BS"/>
</dbReference>
<dbReference type="OrthoDB" id="4062651at2759"/>
<keyword evidence="6" id="KW-0418">Kinase</keyword>
<evidence type="ECO:0000256" key="1">
    <source>
        <dbReference type="ARBA" id="ARBA00004167"/>
    </source>
</evidence>
<dbReference type="AlphaFoldDB" id="A0A8T2U8C3"/>
<evidence type="ECO:0000256" key="6">
    <source>
        <dbReference type="ARBA" id="ARBA00022777"/>
    </source>
</evidence>
<dbReference type="FunFam" id="1.10.510.10:FF:000384">
    <property type="entry name" value="G-type lectin S-receptor-like serine/threonine-protein kinase"/>
    <property type="match status" value="1"/>
</dbReference>
<dbReference type="Proteomes" id="UP000825935">
    <property type="component" value="Chromosome 9"/>
</dbReference>
<evidence type="ECO:0000256" key="12">
    <source>
        <dbReference type="SAM" id="Phobius"/>
    </source>
</evidence>
<dbReference type="InterPro" id="IPR000719">
    <property type="entry name" value="Prot_kinase_dom"/>
</dbReference>
<evidence type="ECO:0000313" key="14">
    <source>
        <dbReference type="EMBL" id="KAH7429624.1"/>
    </source>
</evidence>
<comment type="caution">
    <text evidence="14">The sequence shown here is derived from an EMBL/GenBank/DDBJ whole genome shotgun (WGS) entry which is preliminary data.</text>
</comment>
<keyword evidence="8 12" id="KW-1133">Transmembrane helix</keyword>
<dbReference type="Pfam" id="PF00069">
    <property type="entry name" value="Pkinase"/>
    <property type="match status" value="1"/>
</dbReference>
<evidence type="ECO:0000256" key="11">
    <source>
        <dbReference type="PROSITE-ProRule" id="PRU10141"/>
    </source>
</evidence>
<sequence>MRQAYTLTIWNTVSALIPPLLLIISLGYRCASQHSPCPSSCSSLAPIPYPFGAAEGCGAPGFLLSNCSALKPQWNLTLGDTMHVYYIERIFSTPNSSNHSSVLSYGYGGAVLLSLPVSSVSLCNDRDPLSFLIGAFSSSNMYAFEGASLRFYQQHYLLFNCSSNNSTGSPQSGNFTRSSKHCADYLKRCELSKIDRCLEYSPDQELYLPALMTSYNCSSFRRFVIDGDDESVDEWTDGTQFAWGVVDYAEQCSACEDSGGICGYELENKNFLCHCGSASYVSDCNQQEDADERRGLVIGLVVASVLIFALAVIASLYFLRQTSCCWRMFGDHKKLNLERINQAPIEFPIRALKVVTKSFKTEIGRGAYGKVYKGVLPDGTEVAVKVLDTSMLNADEQFRNEAATMSNIHHVNVARLLGFYFSKSRKILVYEYVCHSSLDKYLFRKRNTSCLPVLSWTQRFNIAVGIARGLSYMHEECHGHIIHCDIKPQNILLDASFLPKITDFGLAKLLAKDETRILTRARGTPGYVAPEFWSLGRGPLTSKFDVYSYGIVLLEIIRGQRCAHIFDPFSLQQFSDDQIEIWGSTYVDERIAHDYDLKQAQICTSVAFWCIQEHPDARPTMQKVVEYLQGLVPVPKNPPAPFKKLNLYCEKSFSQIHDSSLISSSMKTSEGPLYVSH</sequence>
<organism evidence="14 15">
    <name type="scientific">Ceratopteris richardii</name>
    <name type="common">Triangle waterfern</name>
    <dbReference type="NCBI Taxonomy" id="49495"/>
    <lineage>
        <taxon>Eukaryota</taxon>
        <taxon>Viridiplantae</taxon>
        <taxon>Streptophyta</taxon>
        <taxon>Embryophyta</taxon>
        <taxon>Tracheophyta</taxon>
        <taxon>Polypodiopsida</taxon>
        <taxon>Polypodiidae</taxon>
        <taxon>Polypodiales</taxon>
        <taxon>Pteridineae</taxon>
        <taxon>Pteridaceae</taxon>
        <taxon>Parkerioideae</taxon>
        <taxon>Ceratopteris</taxon>
    </lineage>
</organism>
<keyword evidence="15" id="KW-1185">Reference proteome</keyword>
<proteinExistence type="predicted"/>
<dbReference type="Pfam" id="PF14380">
    <property type="entry name" value="WAK_assoc"/>
    <property type="match status" value="1"/>
</dbReference>
<keyword evidence="3 12" id="KW-0812">Transmembrane</keyword>
<keyword evidence="4" id="KW-0732">Signal</keyword>
<dbReference type="GO" id="GO:0005524">
    <property type="term" value="F:ATP binding"/>
    <property type="evidence" value="ECO:0007669"/>
    <property type="project" value="UniProtKB-UniRule"/>
</dbReference>
<dbReference type="InterPro" id="IPR011009">
    <property type="entry name" value="Kinase-like_dom_sf"/>
</dbReference>
<evidence type="ECO:0000256" key="3">
    <source>
        <dbReference type="ARBA" id="ARBA00022692"/>
    </source>
</evidence>
<feature type="transmembrane region" description="Helical" evidence="12">
    <location>
        <begin position="7"/>
        <end position="28"/>
    </location>
</feature>
<dbReference type="PANTHER" id="PTHR47974:SF9">
    <property type="entry name" value="RECEPTOR-LIKE SERINE_THREONINE-PROTEIN KINASE"/>
    <property type="match status" value="1"/>
</dbReference>
<feature type="transmembrane region" description="Helical" evidence="12">
    <location>
        <begin position="296"/>
        <end position="319"/>
    </location>
</feature>